<dbReference type="EMBL" id="JAIZAY010000022">
    <property type="protein sequence ID" value="KAJ8020652.1"/>
    <property type="molecule type" value="Genomic_DNA"/>
</dbReference>
<keyword evidence="7 13" id="KW-0863">Zinc-finger</keyword>
<evidence type="ECO:0000256" key="13">
    <source>
        <dbReference type="PROSITE-ProRule" id="PRU00452"/>
    </source>
</evidence>
<evidence type="ECO:0000256" key="5">
    <source>
        <dbReference type="ARBA" id="ARBA00022679"/>
    </source>
</evidence>
<evidence type="ECO:0000259" key="14">
    <source>
        <dbReference type="PROSITE" id="PS51044"/>
    </source>
</evidence>
<comment type="similarity">
    <text evidence="3">Belongs to the NSE2 family.</text>
</comment>
<dbReference type="GO" id="GO:0016925">
    <property type="term" value="P:protein sumoylation"/>
    <property type="evidence" value="ECO:0007669"/>
    <property type="project" value="TreeGrafter"/>
</dbReference>
<proteinExistence type="inferred from homology"/>
<evidence type="ECO:0000256" key="3">
    <source>
        <dbReference type="ARBA" id="ARBA00008212"/>
    </source>
</evidence>
<evidence type="ECO:0000256" key="8">
    <source>
        <dbReference type="ARBA" id="ARBA00022786"/>
    </source>
</evidence>
<dbReference type="PANTHER" id="PTHR21330:SF1">
    <property type="entry name" value="E3 SUMO-PROTEIN LIGASE NSE2"/>
    <property type="match status" value="1"/>
</dbReference>
<keyword evidence="5" id="KW-0808">Transferase</keyword>
<dbReference type="AlphaFoldDB" id="A0A9Q0YI30"/>
<protein>
    <recommendedName>
        <fullName evidence="4">E3 SUMO-protein ligase NSE2</fullName>
    </recommendedName>
    <alternativeName>
        <fullName evidence="11">E3 SUMO-protein transferase NSE2</fullName>
    </alternativeName>
    <alternativeName>
        <fullName evidence="12">Non-structural maintenance of chromosomes element 2 homolog</fullName>
    </alternativeName>
</protein>
<dbReference type="InterPro" id="IPR003613">
    <property type="entry name" value="Ubox_domain"/>
</dbReference>
<dbReference type="InterPro" id="IPR004181">
    <property type="entry name" value="Znf_MIZ"/>
</dbReference>
<evidence type="ECO:0000259" key="15">
    <source>
        <dbReference type="PROSITE" id="PS51698"/>
    </source>
</evidence>
<feature type="domain" description="SP-RING-type" evidence="14">
    <location>
        <begin position="148"/>
        <end position="232"/>
    </location>
</feature>
<evidence type="ECO:0000256" key="1">
    <source>
        <dbReference type="ARBA" id="ARBA00004123"/>
    </source>
</evidence>
<dbReference type="GO" id="GO:0005634">
    <property type="term" value="C:nucleus"/>
    <property type="evidence" value="ECO:0007669"/>
    <property type="project" value="UniProtKB-SubCell"/>
</dbReference>
<evidence type="ECO:0000256" key="11">
    <source>
        <dbReference type="ARBA" id="ARBA00031731"/>
    </source>
</evidence>
<comment type="subcellular location">
    <subcellularLocation>
        <location evidence="1">Nucleus</location>
    </subcellularLocation>
</comment>
<comment type="pathway">
    <text evidence="2">Protein modification; protein sumoylation.</text>
</comment>
<evidence type="ECO:0000256" key="7">
    <source>
        <dbReference type="ARBA" id="ARBA00022771"/>
    </source>
</evidence>
<dbReference type="GO" id="GO:0016567">
    <property type="term" value="P:protein ubiquitination"/>
    <property type="evidence" value="ECO:0007669"/>
    <property type="project" value="InterPro"/>
</dbReference>
<evidence type="ECO:0000256" key="6">
    <source>
        <dbReference type="ARBA" id="ARBA00022723"/>
    </source>
</evidence>
<dbReference type="PANTHER" id="PTHR21330">
    <property type="entry name" value="E3 SUMO-PROTEIN LIGASE NSE2"/>
    <property type="match status" value="1"/>
</dbReference>
<accession>A0A9Q0YI30</accession>
<sequence length="238" mass="26784">MASGRAHFDVVDSAVRGLTKVQTYIEHGMNDIIEVSLDLAENGADEGSLCELETVMKEYVHLNNDLHQYNQAVKTVTQQMKQQDPKSDFDVDGELQCQLENIVNGESQQNVENHAKMVELREKLWHLQHPGEEMGSQVVPVNAANNSDDDEPTMTQVEVSTRCPISQAEMADPVKNKICGHNYEKKAVAEIMRQRRGAKCPVTGCHNKQSLAQKDLVENRELKSYIERRNRQAGKKGN</sequence>
<keyword evidence="9" id="KW-0862">Zinc</keyword>
<evidence type="ECO:0000256" key="2">
    <source>
        <dbReference type="ARBA" id="ARBA00004718"/>
    </source>
</evidence>
<dbReference type="Pfam" id="PF11789">
    <property type="entry name" value="zf-Nse"/>
    <property type="match status" value="1"/>
</dbReference>
<dbReference type="CDD" id="cd16651">
    <property type="entry name" value="SPL-RING_NSE2"/>
    <property type="match status" value="1"/>
</dbReference>
<dbReference type="OrthoDB" id="26899at2759"/>
<evidence type="ECO:0000256" key="10">
    <source>
        <dbReference type="ARBA" id="ARBA00023242"/>
    </source>
</evidence>
<keyword evidence="8" id="KW-0833">Ubl conjugation pathway</keyword>
<evidence type="ECO:0000256" key="12">
    <source>
        <dbReference type="ARBA" id="ARBA00032533"/>
    </source>
</evidence>
<keyword evidence="16" id="KW-0436">Ligase</keyword>
<dbReference type="GO" id="GO:0016874">
    <property type="term" value="F:ligase activity"/>
    <property type="evidence" value="ECO:0007669"/>
    <property type="project" value="UniProtKB-KW"/>
</dbReference>
<dbReference type="GO" id="GO:0004842">
    <property type="term" value="F:ubiquitin-protein transferase activity"/>
    <property type="evidence" value="ECO:0007669"/>
    <property type="project" value="InterPro"/>
</dbReference>
<comment type="caution">
    <text evidence="16">The sequence shown here is derived from an EMBL/GenBank/DDBJ whole genome shotgun (WGS) entry which is preliminary data.</text>
</comment>
<keyword evidence="6" id="KW-0479">Metal-binding</keyword>
<dbReference type="GO" id="GO:0030915">
    <property type="term" value="C:Smc5-Smc6 complex"/>
    <property type="evidence" value="ECO:0007669"/>
    <property type="project" value="InterPro"/>
</dbReference>
<gene>
    <name evidence="16" type="ORF">HOLleu_40302</name>
</gene>
<organism evidence="16 17">
    <name type="scientific">Holothuria leucospilota</name>
    <name type="common">Black long sea cucumber</name>
    <name type="synonym">Mertensiothuria leucospilota</name>
    <dbReference type="NCBI Taxonomy" id="206669"/>
    <lineage>
        <taxon>Eukaryota</taxon>
        <taxon>Metazoa</taxon>
        <taxon>Echinodermata</taxon>
        <taxon>Eleutherozoa</taxon>
        <taxon>Echinozoa</taxon>
        <taxon>Holothuroidea</taxon>
        <taxon>Aspidochirotacea</taxon>
        <taxon>Aspidochirotida</taxon>
        <taxon>Holothuriidae</taxon>
        <taxon>Holothuria</taxon>
    </lineage>
</organism>
<dbReference type="Proteomes" id="UP001152320">
    <property type="component" value="Chromosome 22"/>
</dbReference>
<evidence type="ECO:0000313" key="16">
    <source>
        <dbReference type="EMBL" id="KAJ8020652.1"/>
    </source>
</evidence>
<dbReference type="GO" id="GO:0061665">
    <property type="term" value="F:SUMO ligase activity"/>
    <property type="evidence" value="ECO:0007669"/>
    <property type="project" value="TreeGrafter"/>
</dbReference>
<dbReference type="InterPro" id="IPR026846">
    <property type="entry name" value="Nse2(Mms21)"/>
</dbReference>
<name>A0A9Q0YI30_HOLLE</name>
<reference evidence="16" key="1">
    <citation type="submission" date="2021-10" db="EMBL/GenBank/DDBJ databases">
        <title>Tropical sea cucumber genome reveals ecological adaptation and Cuvierian tubules defense mechanism.</title>
        <authorList>
            <person name="Chen T."/>
        </authorList>
    </citation>
    <scope>NUCLEOTIDE SEQUENCE</scope>
    <source>
        <strain evidence="16">Nanhai2018</strain>
        <tissue evidence="16">Muscle</tissue>
    </source>
</reference>
<dbReference type="PROSITE" id="PS51698">
    <property type="entry name" value="U_BOX"/>
    <property type="match status" value="1"/>
</dbReference>
<evidence type="ECO:0000313" key="17">
    <source>
        <dbReference type="Proteomes" id="UP001152320"/>
    </source>
</evidence>
<keyword evidence="17" id="KW-1185">Reference proteome</keyword>
<dbReference type="GO" id="GO:0000724">
    <property type="term" value="P:double-strand break repair via homologous recombination"/>
    <property type="evidence" value="ECO:0007669"/>
    <property type="project" value="InterPro"/>
</dbReference>
<feature type="domain" description="U-box" evidence="15">
    <location>
        <begin position="156"/>
        <end position="236"/>
    </location>
</feature>
<dbReference type="InterPro" id="IPR013083">
    <property type="entry name" value="Znf_RING/FYVE/PHD"/>
</dbReference>
<dbReference type="GO" id="GO:0008270">
    <property type="term" value="F:zinc ion binding"/>
    <property type="evidence" value="ECO:0007669"/>
    <property type="project" value="UniProtKB-KW"/>
</dbReference>
<keyword evidence="10" id="KW-0539">Nucleus</keyword>
<dbReference type="PROSITE" id="PS51044">
    <property type="entry name" value="ZF_SP_RING"/>
    <property type="match status" value="1"/>
</dbReference>
<dbReference type="SUPFAM" id="SSF57850">
    <property type="entry name" value="RING/U-box"/>
    <property type="match status" value="1"/>
</dbReference>
<dbReference type="Gene3D" id="3.30.40.10">
    <property type="entry name" value="Zinc/RING finger domain, C3HC4 (zinc finger)"/>
    <property type="match status" value="1"/>
</dbReference>
<evidence type="ECO:0000256" key="9">
    <source>
        <dbReference type="ARBA" id="ARBA00022833"/>
    </source>
</evidence>
<evidence type="ECO:0000256" key="4">
    <source>
        <dbReference type="ARBA" id="ARBA00020923"/>
    </source>
</evidence>